<protein>
    <submittedName>
        <fullName evidence="2">Uncharacterized protein</fullName>
    </submittedName>
</protein>
<feature type="compositionally biased region" description="Basic residues" evidence="1">
    <location>
        <begin position="26"/>
        <end position="38"/>
    </location>
</feature>
<accession>A0ABQ2AR07</accession>
<evidence type="ECO:0000313" key="2">
    <source>
        <dbReference type="EMBL" id="GGH93751.1"/>
    </source>
</evidence>
<gene>
    <name evidence="2" type="ORF">GCM10007170_15350</name>
</gene>
<feature type="compositionally biased region" description="Low complexity" evidence="1">
    <location>
        <begin position="166"/>
        <end position="178"/>
    </location>
</feature>
<comment type="caution">
    <text evidence="2">The sequence shown here is derived from an EMBL/GenBank/DDBJ whole genome shotgun (WGS) entry which is preliminary data.</text>
</comment>
<name>A0ABQ2AR07_9MICC</name>
<evidence type="ECO:0000256" key="1">
    <source>
        <dbReference type="SAM" id="MobiDB-lite"/>
    </source>
</evidence>
<reference evidence="3" key="1">
    <citation type="journal article" date="2019" name="Int. J. Syst. Evol. Microbiol.">
        <title>The Global Catalogue of Microorganisms (GCM) 10K type strain sequencing project: providing services to taxonomists for standard genome sequencing and annotation.</title>
        <authorList>
            <consortium name="The Broad Institute Genomics Platform"/>
            <consortium name="The Broad Institute Genome Sequencing Center for Infectious Disease"/>
            <person name="Wu L."/>
            <person name="Ma J."/>
        </authorList>
    </citation>
    <scope>NUCLEOTIDE SEQUENCE [LARGE SCALE GENOMIC DNA]</scope>
    <source>
        <strain evidence="3">CGMCC 1.12778</strain>
    </source>
</reference>
<dbReference type="Proteomes" id="UP000643279">
    <property type="component" value="Unassembled WGS sequence"/>
</dbReference>
<proteinExistence type="predicted"/>
<keyword evidence="3" id="KW-1185">Reference proteome</keyword>
<feature type="compositionally biased region" description="Basic residues" evidence="1">
    <location>
        <begin position="47"/>
        <end position="103"/>
    </location>
</feature>
<sequence>MATIRSRMARRGRTGRAVTHLKARRRVQVHKHHHRRYAGVRGGTAKPLHHRRPGVRHASKTGRHRTFRGRSARGHAAHRIRKGRHGHRAFHHRHAIHKSHVRKGLHRHLKHKRHSLHKRHMRAGLHRKFHGRKFHGRHVKPGQHRRFHGRKTTHHRGHVRPPKPKAAPISSASYLSMF</sequence>
<dbReference type="EMBL" id="BMFW01000005">
    <property type="protein sequence ID" value="GGH93751.1"/>
    <property type="molecule type" value="Genomic_DNA"/>
</dbReference>
<feature type="region of interest" description="Disordered" evidence="1">
    <location>
        <begin position="135"/>
        <end position="178"/>
    </location>
</feature>
<feature type="compositionally biased region" description="Basic residues" evidence="1">
    <location>
        <begin position="135"/>
        <end position="163"/>
    </location>
</feature>
<feature type="region of interest" description="Disordered" evidence="1">
    <location>
        <begin position="26"/>
        <end position="103"/>
    </location>
</feature>
<organism evidence="2 3">
    <name type="scientific">Arthrobacter liuii</name>
    <dbReference type="NCBI Taxonomy" id="1476996"/>
    <lineage>
        <taxon>Bacteria</taxon>
        <taxon>Bacillati</taxon>
        <taxon>Actinomycetota</taxon>
        <taxon>Actinomycetes</taxon>
        <taxon>Micrococcales</taxon>
        <taxon>Micrococcaceae</taxon>
        <taxon>Arthrobacter</taxon>
    </lineage>
</organism>
<evidence type="ECO:0000313" key="3">
    <source>
        <dbReference type="Proteomes" id="UP000643279"/>
    </source>
</evidence>